<dbReference type="PANTHER" id="PTHR45821">
    <property type="entry name" value="SNF2 DOMAIN-CONTAINING PROTEIN CLASSY 2-RELATED"/>
    <property type="match status" value="1"/>
</dbReference>
<dbReference type="InterPro" id="IPR001650">
    <property type="entry name" value="Helicase_C-like"/>
</dbReference>
<evidence type="ECO:0000256" key="4">
    <source>
        <dbReference type="ARBA" id="ARBA00022806"/>
    </source>
</evidence>
<evidence type="ECO:0000313" key="10">
    <source>
        <dbReference type="Proteomes" id="UP000087171"/>
    </source>
</evidence>
<feature type="region of interest" description="Disordered" evidence="7">
    <location>
        <begin position="121"/>
        <end position="246"/>
    </location>
</feature>
<feature type="compositionally biased region" description="Acidic residues" evidence="7">
    <location>
        <begin position="275"/>
        <end position="285"/>
    </location>
</feature>
<dbReference type="InterPro" id="IPR038718">
    <property type="entry name" value="SNF2-like_sf"/>
</dbReference>
<feature type="compositionally biased region" description="Basic and acidic residues" evidence="7">
    <location>
        <begin position="313"/>
        <end position="323"/>
    </location>
</feature>
<dbReference type="GO" id="GO:0016787">
    <property type="term" value="F:hydrolase activity"/>
    <property type="evidence" value="ECO:0007669"/>
    <property type="project" value="UniProtKB-KW"/>
</dbReference>
<dbReference type="GO" id="GO:0005524">
    <property type="term" value="F:ATP binding"/>
    <property type="evidence" value="ECO:0007669"/>
    <property type="project" value="UniProtKB-KW"/>
</dbReference>
<dbReference type="STRING" id="3827.A0A1S2Z771"/>
<keyword evidence="10" id="KW-1185">Reference proteome</keyword>
<evidence type="ECO:0000256" key="1">
    <source>
        <dbReference type="ARBA" id="ARBA00004123"/>
    </source>
</evidence>
<organism evidence="10 11">
    <name type="scientific">Cicer arietinum</name>
    <name type="common">Chickpea</name>
    <name type="synonym">Garbanzo</name>
    <dbReference type="NCBI Taxonomy" id="3827"/>
    <lineage>
        <taxon>Eukaryota</taxon>
        <taxon>Viridiplantae</taxon>
        <taxon>Streptophyta</taxon>
        <taxon>Embryophyta</taxon>
        <taxon>Tracheophyta</taxon>
        <taxon>Spermatophyta</taxon>
        <taxon>Magnoliopsida</taxon>
        <taxon>eudicotyledons</taxon>
        <taxon>Gunneridae</taxon>
        <taxon>Pentapetalae</taxon>
        <taxon>rosids</taxon>
        <taxon>fabids</taxon>
        <taxon>Fabales</taxon>
        <taxon>Fabaceae</taxon>
        <taxon>Papilionoideae</taxon>
        <taxon>50 kb inversion clade</taxon>
        <taxon>NPAAA clade</taxon>
        <taxon>Hologalegina</taxon>
        <taxon>IRL clade</taxon>
        <taxon>Cicereae</taxon>
        <taxon>Cicer</taxon>
    </lineage>
</organism>
<proteinExistence type="predicted"/>
<dbReference type="PROSITE" id="PS51192">
    <property type="entry name" value="HELICASE_ATP_BIND_1"/>
    <property type="match status" value="1"/>
</dbReference>
<dbReference type="PROSITE" id="PS51194">
    <property type="entry name" value="HELICASE_CTER"/>
    <property type="match status" value="1"/>
</dbReference>
<dbReference type="InterPro" id="IPR049730">
    <property type="entry name" value="SNF2/RAD54-like_C"/>
</dbReference>
<feature type="domain" description="Helicase ATP-binding" evidence="8">
    <location>
        <begin position="673"/>
        <end position="873"/>
    </location>
</feature>
<feature type="region of interest" description="Disordered" evidence="7">
    <location>
        <begin position="313"/>
        <end position="415"/>
    </location>
</feature>
<dbReference type="InterPro" id="IPR000330">
    <property type="entry name" value="SNF2_N"/>
</dbReference>
<feature type="compositionally biased region" description="Acidic residues" evidence="7">
    <location>
        <begin position="148"/>
        <end position="160"/>
    </location>
</feature>
<dbReference type="GeneID" id="101491973"/>
<protein>
    <submittedName>
        <fullName evidence="11">SNF2 domain-containing protein CLASSY 4</fullName>
    </submittedName>
</protein>
<feature type="compositionally biased region" description="Basic residues" evidence="7">
    <location>
        <begin position="382"/>
        <end position="391"/>
    </location>
</feature>
<dbReference type="PANTHER" id="PTHR45821:SF5">
    <property type="entry name" value="SNF2 DOMAIN-CONTAINING PROTEIN CLASSY 4"/>
    <property type="match status" value="1"/>
</dbReference>
<evidence type="ECO:0000256" key="5">
    <source>
        <dbReference type="ARBA" id="ARBA00022840"/>
    </source>
</evidence>
<dbReference type="SMART" id="SM00490">
    <property type="entry name" value="HELICc"/>
    <property type="match status" value="1"/>
</dbReference>
<dbReference type="Gene3D" id="3.40.50.300">
    <property type="entry name" value="P-loop containing nucleotide triphosphate hydrolases"/>
    <property type="match status" value="1"/>
</dbReference>
<accession>A0A1S2Z771</accession>
<evidence type="ECO:0000259" key="9">
    <source>
        <dbReference type="PROSITE" id="PS51194"/>
    </source>
</evidence>
<feature type="compositionally biased region" description="Acidic residues" evidence="7">
    <location>
        <begin position="210"/>
        <end position="220"/>
    </location>
</feature>
<dbReference type="PaxDb" id="3827-XP_004516267.1"/>
<dbReference type="eggNOG" id="KOG0390">
    <property type="taxonomic scope" value="Eukaryota"/>
</dbReference>
<dbReference type="OrthoDB" id="2020972at2759"/>
<sequence>MAGVSSRTRSKNVPLFGSISLERSTGRKSDLGSVFGCKRRVKEEPFVLPKDANVINIDDDDDNDDDNDGGVEIFEGSVDVKKEVKSEESSGSDEIGGKDESFGGENWGWVYDNPIIVDEFGNIYDDDVGNGGVKGYEGGVDVKKEEKSEESEGSDDEIGDKDENYGWVSDNPITVDESGESDVEIEDSDSDSDSDDDDETSDEDYRGDEVNEVSDSDEDSSCSSSYVDDNAEEEEGREEKKMKVEKGGICKRKFEEARIEKQESSKVEVKSANVSDDDDDVDDEEREKKKVQVKKGEVCKRKFEEVKIEKQQESLRVEVKSENVSDGDNEEGKQQYRRGLSVGTVEKMMDSSKKTMMENKRRDHKGEINFSNCEKMMDSSKKKMVVNKRKDHKGEINISNGENMMNSSKQKKMENKIKDHKGGVNFRNSEKKESTESKSIYRTAQSSLYTRKELQLVEMLAECYWGNKNTNDRDSMVLERKDDNVNRRDTKPLASKETRPLIWSLNKVEKVPKTKEEEEEEELWNEMSMLLREEEAKSMIGNIGTNEAIEKMDSQYSSCKHDIRLEEDIGEYCKLCGWVVTEMKYISPPVIDRYPNEGYEKRASYGGENVPVFDGSQFNVYGDDSNTHFSLNKGTVWDLIPEEKQSLYPHQQEGFEFIWKNLAGSIDLRKLMNAGPRSEGGCIISHAPGTGKTRLTIVFLMAYLQVFPKCRPVIVAPASLLLTWEDEFKKWGKGITFHNLNNPELSGKEHDDAVDLYNPGNTVDVIRMVKMISWFKEKSIIGISYNLYEILAGGGETKDRRKRKREHDDMKKYLVEVPGLLVLDEGHTPRNQRSGIWKVFSEMQTPKRIILSGTPFQNNLTELYNTLSLAKPSFPNMLSPQLKKFCLKQEHKAASKELSWEPVYSKTTGSPSDDKLKQLKLITDSFVHVHKGSILQKKLPGLRDCVQFLKPDSFQKQIIDNICIPQNPFKFERKMALASIHPSLFLECSHILESKESFIDKERLENLRLNPYGGVKTRFLVEFVRLCDAVNEKVLVFSQYLDTLNLIIDQLNSVFNWSLGKEVLFMSGKDDKKDKQYLIHSFNDPSCQAKILLASTKACSEGISLVGASRVVLLDVVWNPSVERQAISRAYRLGQKRVVYTYHLITEGTSEWDKYCKQAKKDRLSEQVFAARNADNDKSKSSAADFEDKVLDQMTRHEKLKDMFGECVLQPKERDMVESFGLSL</sequence>
<feature type="compositionally biased region" description="Basic and acidic residues" evidence="7">
    <location>
        <begin position="78"/>
        <end position="88"/>
    </location>
</feature>
<dbReference type="AlphaFoldDB" id="A0A1S2Z771"/>
<dbReference type="SUPFAM" id="SSF52540">
    <property type="entry name" value="P-loop containing nucleoside triphosphate hydrolases"/>
    <property type="match status" value="2"/>
</dbReference>
<keyword evidence="2" id="KW-0547">Nucleotide-binding</keyword>
<dbReference type="KEGG" id="cam:101491973"/>
<evidence type="ECO:0000256" key="6">
    <source>
        <dbReference type="ARBA" id="ARBA00023242"/>
    </source>
</evidence>
<feature type="region of interest" description="Disordered" evidence="7">
    <location>
        <begin position="53"/>
        <end position="108"/>
    </location>
</feature>
<gene>
    <name evidence="11" type="primary">LOC101491973</name>
</gene>
<evidence type="ECO:0000256" key="7">
    <source>
        <dbReference type="SAM" id="MobiDB-lite"/>
    </source>
</evidence>
<dbReference type="RefSeq" id="XP_004516267.1">
    <property type="nucleotide sequence ID" value="XM_004516210.3"/>
</dbReference>
<keyword evidence="6" id="KW-0539">Nucleus</keyword>
<reference evidence="11" key="1">
    <citation type="submission" date="2025-08" db="UniProtKB">
        <authorList>
            <consortium name="RefSeq"/>
        </authorList>
    </citation>
    <scope>IDENTIFICATION</scope>
    <source>
        <tissue evidence="11">Etiolated seedlings</tissue>
    </source>
</reference>
<feature type="compositionally biased region" description="Acidic residues" evidence="7">
    <location>
        <begin position="177"/>
        <end position="202"/>
    </location>
</feature>
<dbReference type="Gene3D" id="3.40.50.10810">
    <property type="entry name" value="Tandem AAA-ATPase domain"/>
    <property type="match status" value="1"/>
</dbReference>
<keyword evidence="3" id="KW-0378">Hydrolase</keyword>
<dbReference type="Proteomes" id="UP000087171">
    <property type="component" value="Unplaced"/>
</dbReference>
<evidence type="ECO:0000256" key="2">
    <source>
        <dbReference type="ARBA" id="ARBA00022741"/>
    </source>
</evidence>
<dbReference type="SMART" id="SM00487">
    <property type="entry name" value="DEXDc"/>
    <property type="match status" value="1"/>
</dbReference>
<dbReference type="GO" id="GO:0080188">
    <property type="term" value="P:gene silencing by siRNA-directed DNA methylation"/>
    <property type="evidence" value="ECO:0007669"/>
    <property type="project" value="InterPro"/>
</dbReference>
<evidence type="ECO:0000259" key="8">
    <source>
        <dbReference type="PROSITE" id="PS51192"/>
    </source>
</evidence>
<dbReference type="Pfam" id="PF00176">
    <property type="entry name" value="SNF2-rel_dom"/>
    <property type="match status" value="1"/>
</dbReference>
<dbReference type="InterPro" id="IPR044567">
    <property type="entry name" value="CLSY/DRD1"/>
</dbReference>
<comment type="subcellular location">
    <subcellularLocation>
        <location evidence="1">Nucleus</location>
    </subcellularLocation>
</comment>
<feature type="domain" description="Helicase C-terminal" evidence="9">
    <location>
        <begin position="1022"/>
        <end position="1179"/>
    </location>
</feature>
<feature type="compositionally biased region" description="Polar residues" evidence="7">
    <location>
        <begin position="397"/>
        <end position="408"/>
    </location>
</feature>
<feature type="compositionally biased region" description="Basic and acidic residues" evidence="7">
    <location>
        <begin position="347"/>
        <end position="367"/>
    </location>
</feature>
<keyword evidence="4" id="KW-0347">Helicase</keyword>
<dbReference type="InterPro" id="IPR014001">
    <property type="entry name" value="Helicase_ATP-bd"/>
</dbReference>
<evidence type="ECO:0000256" key="3">
    <source>
        <dbReference type="ARBA" id="ARBA00022801"/>
    </source>
</evidence>
<dbReference type="InterPro" id="IPR027417">
    <property type="entry name" value="P-loop_NTPase"/>
</dbReference>
<dbReference type="Pfam" id="PF00271">
    <property type="entry name" value="Helicase_C"/>
    <property type="match status" value="1"/>
</dbReference>
<name>A0A1S2Z771_CICAR</name>
<feature type="compositionally biased region" description="Basic and acidic residues" evidence="7">
    <location>
        <begin position="237"/>
        <end position="246"/>
    </location>
</feature>
<dbReference type="GO" id="GO:0004386">
    <property type="term" value="F:helicase activity"/>
    <property type="evidence" value="ECO:0007669"/>
    <property type="project" value="UniProtKB-KW"/>
</dbReference>
<dbReference type="CDD" id="cd18793">
    <property type="entry name" value="SF2_C_SNF"/>
    <property type="match status" value="1"/>
</dbReference>
<feature type="compositionally biased region" description="Acidic residues" evidence="7">
    <location>
        <begin position="57"/>
        <end position="69"/>
    </location>
</feature>
<dbReference type="GO" id="GO:0005634">
    <property type="term" value="C:nucleus"/>
    <property type="evidence" value="ECO:0007669"/>
    <property type="project" value="UniProtKB-SubCell"/>
</dbReference>
<feature type="compositionally biased region" description="Basic and acidic residues" evidence="7">
    <location>
        <begin position="259"/>
        <end position="269"/>
    </location>
</feature>
<feature type="compositionally biased region" description="Gly residues" evidence="7">
    <location>
        <begin position="129"/>
        <end position="138"/>
    </location>
</feature>
<feature type="region of interest" description="Disordered" evidence="7">
    <location>
        <begin position="259"/>
        <end position="289"/>
    </location>
</feature>
<keyword evidence="5" id="KW-0067">ATP-binding</keyword>
<evidence type="ECO:0000313" key="11">
    <source>
        <dbReference type="RefSeq" id="XP_004516267.1"/>
    </source>
</evidence>